<sequence>MGVTSSMRPIFIDERASARRADCAPGPGVFVRLPPVARSLMCSAVMPSDLHFSATSWAANIAAYGEASSRSAFTFMPPVTREMVSFPDRSVTCTKVSLKLA</sequence>
<dbReference type="AlphaFoldDB" id="A0A182MMU6"/>
<dbReference type="VEuPathDB" id="VectorBase:ACUA022063"/>
<proteinExistence type="predicted"/>
<organism evidence="1 2">
    <name type="scientific">Anopheles culicifacies</name>
    <dbReference type="NCBI Taxonomy" id="139723"/>
    <lineage>
        <taxon>Eukaryota</taxon>
        <taxon>Metazoa</taxon>
        <taxon>Ecdysozoa</taxon>
        <taxon>Arthropoda</taxon>
        <taxon>Hexapoda</taxon>
        <taxon>Insecta</taxon>
        <taxon>Pterygota</taxon>
        <taxon>Neoptera</taxon>
        <taxon>Endopterygota</taxon>
        <taxon>Diptera</taxon>
        <taxon>Nematocera</taxon>
        <taxon>Culicoidea</taxon>
        <taxon>Culicidae</taxon>
        <taxon>Anophelinae</taxon>
        <taxon>Anopheles</taxon>
        <taxon>culicifacies species complex</taxon>
    </lineage>
</organism>
<dbReference type="EnsemblMetazoa" id="ACUA022063-RA">
    <property type="protein sequence ID" value="ACUA022063-PA"/>
    <property type="gene ID" value="ACUA022063"/>
</dbReference>
<protein>
    <submittedName>
        <fullName evidence="1">Uncharacterized protein</fullName>
    </submittedName>
</protein>
<reference evidence="1" key="2">
    <citation type="submission" date="2020-05" db="UniProtKB">
        <authorList>
            <consortium name="EnsemblMetazoa"/>
        </authorList>
    </citation>
    <scope>IDENTIFICATION</scope>
    <source>
        <strain evidence="1">A-37</strain>
    </source>
</reference>
<keyword evidence="2" id="KW-1185">Reference proteome</keyword>
<reference evidence="2" key="1">
    <citation type="submission" date="2013-09" db="EMBL/GenBank/DDBJ databases">
        <title>The Genome Sequence of Anopheles culicifacies species A.</title>
        <authorList>
            <consortium name="The Broad Institute Genomics Platform"/>
            <person name="Neafsey D.E."/>
            <person name="Besansky N."/>
            <person name="Howell P."/>
            <person name="Walton C."/>
            <person name="Young S.K."/>
            <person name="Zeng Q."/>
            <person name="Gargeya S."/>
            <person name="Fitzgerald M."/>
            <person name="Haas B."/>
            <person name="Abouelleil A."/>
            <person name="Allen A.W."/>
            <person name="Alvarado L."/>
            <person name="Arachchi H.M."/>
            <person name="Berlin A.M."/>
            <person name="Chapman S.B."/>
            <person name="Gainer-Dewar J."/>
            <person name="Goldberg J."/>
            <person name="Griggs A."/>
            <person name="Gujja S."/>
            <person name="Hansen M."/>
            <person name="Howarth C."/>
            <person name="Imamovic A."/>
            <person name="Ireland A."/>
            <person name="Larimer J."/>
            <person name="McCowan C."/>
            <person name="Murphy C."/>
            <person name="Pearson M."/>
            <person name="Poon T.W."/>
            <person name="Priest M."/>
            <person name="Roberts A."/>
            <person name="Saif S."/>
            <person name="Shea T."/>
            <person name="Sisk P."/>
            <person name="Sykes S."/>
            <person name="Wortman J."/>
            <person name="Nusbaum C."/>
            <person name="Birren B."/>
        </authorList>
    </citation>
    <scope>NUCLEOTIDE SEQUENCE [LARGE SCALE GENOMIC DNA]</scope>
    <source>
        <strain evidence="2">A-37</strain>
    </source>
</reference>
<name>A0A182MMU6_9DIPT</name>
<dbReference type="EMBL" id="AXCM01001115">
    <property type="status" value="NOT_ANNOTATED_CDS"/>
    <property type="molecule type" value="Genomic_DNA"/>
</dbReference>
<evidence type="ECO:0000313" key="1">
    <source>
        <dbReference type="EnsemblMetazoa" id="ACUA022063-PA"/>
    </source>
</evidence>
<accession>A0A182MMU6</accession>
<evidence type="ECO:0000313" key="2">
    <source>
        <dbReference type="Proteomes" id="UP000075883"/>
    </source>
</evidence>
<dbReference type="Proteomes" id="UP000075883">
    <property type="component" value="Unassembled WGS sequence"/>
</dbReference>